<dbReference type="PANTHER" id="PTHR12526:SF625">
    <property type="entry name" value="PHOSPHATIDYLINOSITOL GLYCAN-CLASS A"/>
    <property type="match status" value="1"/>
</dbReference>
<organism evidence="1 2">
    <name type="scientific">Heyndrickxia sporothermodurans</name>
    <dbReference type="NCBI Taxonomy" id="46224"/>
    <lineage>
        <taxon>Bacteria</taxon>
        <taxon>Bacillati</taxon>
        <taxon>Bacillota</taxon>
        <taxon>Bacilli</taxon>
        <taxon>Bacillales</taxon>
        <taxon>Bacillaceae</taxon>
        <taxon>Heyndrickxia</taxon>
    </lineage>
</organism>
<comment type="caution">
    <text evidence="1">The sequence shown here is derived from an EMBL/GenBank/DDBJ whole genome shotgun (WGS) entry which is preliminary data.</text>
</comment>
<name>A0A150KKZ2_9BACI</name>
<dbReference type="RefSeq" id="WP_066235774.1">
    <property type="nucleotide sequence ID" value="NZ_NAZB01000021.1"/>
</dbReference>
<dbReference type="Gene3D" id="3.40.50.2000">
    <property type="entry name" value="Glycogen Phosphorylase B"/>
    <property type="match status" value="1"/>
</dbReference>
<keyword evidence="2" id="KW-1185">Reference proteome</keyword>
<dbReference type="AlphaFoldDB" id="A0A150KKZ2"/>
<sequence>MKIFHGTVEIAGQMGILSDALQKKGHYSIGYNTYFSYLGYEDYLINTNFDYLSEKQEELIEYFDIFHFHYAKTLNPSFEDLPLIQKKNKKMLMHHWGNDVRFHDKAKVNNPYVNTWDSPPNDVIDQVLTKLSAHIKEAIVQDYEVYEYVKDYYDKVHVVPIAINLSQFTPRFPQVTKEKPLILHAPTNPYFKGTAFIENVIEELRKTHNFDYRRIEGMNHKEVIKLYEEADIIIDQVLCGSYGLLSVESMALGKPVVTYIRPDLISTFPEDLPIVNANPDNLYDQVKLLLDNPILRQQLGILGRDYVSRVHDHHIIADQLLAIYAQL</sequence>
<proteinExistence type="predicted"/>
<evidence type="ECO:0000313" key="1">
    <source>
        <dbReference type="EMBL" id="KYC87137.1"/>
    </source>
</evidence>
<reference evidence="1 2" key="1">
    <citation type="submission" date="2016-01" db="EMBL/GenBank/DDBJ databases">
        <title>Genome Sequences of Twelve Sporeforming Bacillus Species Isolated from Foods.</title>
        <authorList>
            <person name="Berendsen E.M."/>
            <person name="Wells-Bennik M.H."/>
            <person name="Krawcyk A.O."/>
            <person name="De Jong A."/>
            <person name="Holsappel S."/>
            <person name="Eijlander R.T."/>
            <person name="Kuipers O.P."/>
        </authorList>
    </citation>
    <scope>NUCLEOTIDE SEQUENCE [LARGE SCALE GENOMIC DNA]</scope>
    <source>
        <strain evidence="1 2">B4102</strain>
    </source>
</reference>
<dbReference type="SUPFAM" id="SSF53756">
    <property type="entry name" value="UDP-Glycosyltransferase/glycogen phosphorylase"/>
    <property type="match status" value="1"/>
</dbReference>
<dbReference type="EMBL" id="LQYN01000149">
    <property type="protein sequence ID" value="KYC87137.1"/>
    <property type="molecule type" value="Genomic_DNA"/>
</dbReference>
<protein>
    <submittedName>
        <fullName evidence="1">Uncharacterized protein</fullName>
    </submittedName>
</protein>
<dbReference type="GO" id="GO:0016757">
    <property type="term" value="F:glycosyltransferase activity"/>
    <property type="evidence" value="ECO:0007669"/>
    <property type="project" value="TreeGrafter"/>
</dbReference>
<accession>A0A150KKZ2</accession>
<evidence type="ECO:0000313" key="2">
    <source>
        <dbReference type="Proteomes" id="UP000075666"/>
    </source>
</evidence>
<dbReference type="Proteomes" id="UP000075666">
    <property type="component" value="Unassembled WGS sequence"/>
</dbReference>
<dbReference type="GeneID" id="62498720"/>
<dbReference type="OrthoDB" id="9809622at2"/>
<dbReference type="STRING" id="46224.B4102_4072"/>
<dbReference type="PATRIC" id="fig|46224.3.peg.1402"/>
<dbReference type="PANTHER" id="PTHR12526">
    <property type="entry name" value="GLYCOSYLTRANSFERASE"/>
    <property type="match status" value="1"/>
</dbReference>
<gene>
    <name evidence="1" type="ORF">B4102_4072</name>
</gene>